<dbReference type="OrthoDB" id="1924787at2759"/>
<name>A0A5B6WM70_9ROSI</name>
<dbReference type="AlphaFoldDB" id="A0A5B6WM70"/>
<keyword evidence="4" id="KW-0735">Signal-anchor</keyword>
<evidence type="ECO:0000256" key="5">
    <source>
        <dbReference type="ARBA" id="ARBA00023034"/>
    </source>
</evidence>
<keyword evidence="7" id="KW-0472">Membrane</keyword>
<dbReference type="GO" id="GO:0016757">
    <property type="term" value="F:glycosyltransferase activity"/>
    <property type="evidence" value="ECO:0007669"/>
    <property type="project" value="UniProtKB-KW"/>
</dbReference>
<evidence type="ECO:0000256" key="3">
    <source>
        <dbReference type="ARBA" id="ARBA00022676"/>
    </source>
</evidence>
<dbReference type="InterPro" id="IPR040911">
    <property type="entry name" value="Exostosin_GT47"/>
</dbReference>
<keyword evidence="9" id="KW-0808">Transferase</keyword>
<dbReference type="EMBL" id="SMMG02000002">
    <property type="protein sequence ID" value="KAA3482145.1"/>
    <property type="molecule type" value="Genomic_DNA"/>
</dbReference>
<feature type="transmembrane region" description="Helical" evidence="7">
    <location>
        <begin position="40"/>
        <end position="59"/>
    </location>
</feature>
<evidence type="ECO:0000313" key="9">
    <source>
        <dbReference type="EMBL" id="KAA3482145.1"/>
    </source>
</evidence>
<gene>
    <name evidence="9" type="ORF">EPI10_004413</name>
</gene>
<dbReference type="PANTHER" id="PTHR11062">
    <property type="entry name" value="EXOSTOSIN HEPARAN SULFATE GLYCOSYLTRANSFERASE -RELATED"/>
    <property type="match status" value="1"/>
</dbReference>
<dbReference type="Proteomes" id="UP000325315">
    <property type="component" value="Unassembled WGS sequence"/>
</dbReference>
<dbReference type="PANTHER" id="PTHR11062:SF50">
    <property type="entry name" value="ARABINOSYLTRANSFERASE ARAD1-RELATED"/>
    <property type="match status" value="1"/>
</dbReference>
<keyword evidence="3" id="KW-0328">Glycosyltransferase</keyword>
<evidence type="ECO:0000256" key="4">
    <source>
        <dbReference type="ARBA" id="ARBA00022968"/>
    </source>
</evidence>
<keyword evidence="10" id="KW-1185">Reference proteome</keyword>
<evidence type="ECO:0000313" key="10">
    <source>
        <dbReference type="Proteomes" id="UP000325315"/>
    </source>
</evidence>
<dbReference type="InterPro" id="IPR004263">
    <property type="entry name" value="Exostosin"/>
</dbReference>
<evidence type="ECO:0000256" key="2">
    <source>
        <dbReference type="ARBA" id="ARBA00010271"/>
    </source>
</evidence>
<feature type="domain" description="Exostosin GT47" evidence="8">
    <location>
        <begin position="93"/>
        <end position="416"/>
    </location>
</feature>
<comment type="caution">
    <text evidence="9">The sequence shown here is derived from an EMBL/GenBank/DDBJ whole genome shotgun (WGS) entry which is preliminary data.</text>
</comment>
<dbReference type="Pfam" id="PF03016">
    <property type="entry name" value="Exostosin_GT47"/>
    <property type="match status" value="1"/>
</dbReference>
<evidence type="ECO:0000256" key="7">
    <source>
        <dbReference type="SAM" id="Phobius"/>
    </source>
</evidence>
<dbReference type="GO" id="GO:0000139">
    <property type="term" value="C:Golgi membrane"/>
    <property type="evidence" value="ECO:0007669"/>
    <property type="project" value="UniProtKB-SubCell"/>
</dbReference>
<accession>A0A5B6WM70</accession>
<keyword evidence="5" id="KW-0333">Golgi apparatus</keyword>
<reference evidence="9" key="1">
    <citation type="submission" date="2019-08" db="EMBL/GenBank/DDBJ databases">
        <authorList>
            <person name="Liu F."/>
        </authorList>
    </citation>
    <scope>NUCLEOTIDE SEQUENCE [LARGE SCALE GENOMIC DNA]</scope>
    <source>
        <strain evidence="9">PA1801</strain>
        <tissue evidence="9">Leaf</tissue>
    </source>
</reference>
<proteinExistence type="inferred from homology"/>
<comment type="subcellular location">
    <subcellularLocation>
        <location evidence="1">Golgi apparatus membrane</location>
        <topology evidence="1">Single-pass type II membrane protein</topology>
    </subcellularLocation>
</comment>
<evidence type="ECO:0000256" key="6">
    <source>
        <dbReference type="SAM" id="MobiDB-lite"/>
    </source>
</evidence>
<sequence>MKTRKPTTLAARGSSSSSPPSQTLPLFSNMPRKSSLFKHTLIATVFFILAIYAFFSTFFHSPLPPSDSDSDSSSSLLDFGGVSSQENPIPFPEKVKVFMYDLPHKFTYGIIQQHSLARGGSPVPDITTLNYPGHQHMHEWFLFSDLARPQSDRLGSPVVKVTDPEEADLFYVPAFSSLSLIVNAGRPPGSASGYSDEEMQEQLVEWLTGQEYWKRNNGWDHVIIAGDPNALYRVVDRVKSAVLLVSDFGRLRPDQGSLVKDVVIPYSHRISTYTGDFGVKDRTTLLFFMGNRYRKEVINRLLQNAFEIDVLVEQGGKIRDLLFQILETEEDVVIKHGTQSRENRRAASRGMHTSKFCLNPAGDTPSACRLFDSIVSLCVPVIVSDSIELPFEDIIDYKKFSVFVETTTALKPGYLVSLLRKVPEQKIIEYQKAMKEVKRYYDYTHPNGTVNEIWRQVSQKLPLIKLMINRDKRLVKRELSEPSCSCLCSNQTGIINSVG</sequence>
<evidence type="ECO:0000259" key="8">
    <source>
        <dbReference type="Pfam" id="PF03016"/>
    </source>
</evidence>
<protein>
    <submittedName>
        <fullName evidence="9">Putative arabinosyltransferase ARAD1</fullName>
    </submittedName>
</protein>
<keyword evidence="7" id="KW-1133">Transmembrane helix</keyword>
<keyword evidence="7" id="KW-0812">Transmembrane</keyword>
<feature type="region of interest" description="Disordered" evidence="6">
    <location>
        <begin position="1"/>
        <end position="25"/>
    </location>
</feature>
<comment type="similarity">
    <text evidence="2">Belongs to the glycosyltransferase 47 family.</text>
</comment>
<evidence type="ECO:0000256" key="1">
    <source>
        <dbReference type="ARBA" id="ARBA00004323"/>
    </source>
</evidence>
<organism evidence="9 10">
    <name type="scientific">Gossypium australe</name>
    <dbReference type="NCBI Taxonomy" id="47621"/>
    <lineage>
        <taxon>Eukaryota</taxon>
        <taxon>Viridiplantae</taxon>
        <taxon>Streptophyta</taxon>
        <taxon>Embryophyta</taxon>
        <taxon>Tracheophyta</taxon>
        <taxon>Spermatophyta</taxon>
        <taxon>Magnoliopsida</taxon>
        <taxon>eudicotyledons</taxon>
        <taxon>Gunneridae</taxon>
        <taxon>Pentapetalae</taxon>
        <taxon>rosids</taxon>
        <taxon>malvids</taxon>
        <taxon>Malvales</taxon>
        <taxon>Malvaceae</taxon>
        <taxon>Malvoideae</taxon>
        <taxon>Gossypium</taxon>
    </lineage>
</organism>